<evidence type="ECO:0000313" key="2">
    <source>
        <dbReference type="EMBL" id="MEQ2457046.1"/>
    </source>
</evidence>
<protein>
    <recommendedName>
        <fullName evidence="4">DUF5067 domain-containing protein</fullName>
    </recommendedName>
</protein>
<dbReference type="Proteomes" id="UP001440599">
    <property type="component" value="Unassembled WGS sequence"/>
</dbReference>
<name>A0ABV1ER14_9FIRM</name>
<comment type="caution">
    <text evidence="2">The sequence shown here is derived from an EMBL/GenBank/DDBJ whole genome shotgun (WGS) entry which is preliminary data.</text>
</comment>
<sequence length="356" mass="39563">MKRIPLWIPALLLALTLAGCSTDPPPQAQTSAPVPESPTPAAANYDFQVLPVTEEGINTLYGWEGYQVRNLTPYEGDFLVEYGDQSDPNFSLLAWVFSQTGRRVQLTAMEHFQSYEITGPAQVHYRTDGVSAITPNKGLPEDMTVWVLGDEDGRIDPDQSWSAVQSFQETTWLDPAEPFYAGAWDTSGGPVYPEQRQDRARHEQVYDARIDADGLSFSFIPNGDSEELFEGFFPAVTSVPSIQTEFDPGSRVFTLRLFDTCLESGAASAALNKNLEGMRYPPDLYPYSFPAGSLGRDSHFLQDVTIAEDGEDVVVTAVLTEHAYRFTVESSNLGFDNIPSFRIVFREQNPDIDGWD</sequence>
<proteinExistence type="predicted"/>
<evidence type="ECO:0008006" key="4">
    <source>
        <dbReference type="Google" id="ProtNLM"/>
    </source>
</evidence>
<feature type="signal peptide" evidence="1">
    <location>
        <begin position="1"/>
        <end position="28"/>
    </location>
</feature>
<dbReference type="PROSITE" id="PS51257">
    <property type="entry name" value="PROKAR_LIPOPROTEIN"/>
    <property type="match status" value="1"/>
</dbReference>
<keyword evidence="1" id="KW-0732">Signal</keyword>
<gene>
    <name evidence="2" type="ORF">WMO45_10970</name>
</gene>
<keyword evidence="3" id="KW-1185">Reference proteome</keyword>
<evidence type="ECO:0000313" key="3">
    <source>
        <dbReference type="Proteomes" id="UP001440599"/>
    </source>
</evidence>
<organism evidence="2 3">
    <name type="scientific">Flavonifractor hominis</name>
    <dbReference type="NCBI Taxonomy" id="3133178"/>
    <lineage>
        <taxon>Bacteria</taxon>
        <taxon>Bacillati</taxon>
        <taxon>Bacillota</taxon>
        <taxon>Clostridia</taxon>
        <taxon>Eubacteriales</taxon>
        <taxon>Oscillospiraceae</taxon>
        <taxon>Flavonifractor</taxon>
    </lineage>
</organism>
<feature type="chain" id="PRO_5045453465" description="DUF5067 domain-containing protein" evidence="1">
    <location>
        <begin position="29"/>
        <end position="356"/>
    </location>
</feature>
<dbReference type="EMBL" id="JBBMFT010000007">
    <property type="protein sequence ID" value="MEQ2457046.1"/>
    <property type="molecule type" value="Genomic_DNA"/>
</dbReference>
<reference evidence="2 3" key="1">
    <citation type="submission" date="2024-03" db="EMBL/GenBank/DDBJ databases">
        <title>Human intestinal bacterial collection.</title>
        <authorList>
            <person name="Pauvert C."/>
            <person name="Hitch T.C.A."/>
            <person name="Clavel T."/>
        </authorList>
    </citation>
    <scope>NUCLEOTIDE SEQUENCE [LARGE SCALE GENOMIC DNA]</scope>
    <source>
        <strain evidence="2 3">CLA-AP-H34</strain>
    </source>
</reference>
<dbReference type="RefSeq" id="WP_349140807.1">
    <property type="nucleotide sequence ID" value="NZ_JBBMFT010000007.1"/>
</dbReference>
<accession>A0ABV1ER14</accession>
<evidence type="ECO:0000256" key="1">
    <source>
        <dbReference type="SAM" id="SignalP"/>
    </source>
</evidence>